<dbReference type="Gene3D" id="3.10.10.10">
    <property type="entry name" value="HIV Type 1 Reverse Transcriptase, subunit A, domain 1"/>
    <property type="match status" value="2"/>
</dbReference>
<dbReference type="FunFam" id="3.10.10.10:FF:000002">
    <property type="entry name" value="Retrovirus-related Pol polyprotein from transposon 17.6-like protein"/>
    <property type="match status" value="1"/>
</dbReference>
<dbReference type="InterPro" id="IPR053134">
    <property type="entry name" value="RNA-dir_DNA_polymerase"/>
</dbReference>
<dbReference type="KEGG" id="nta:107827153"/>
<dbReference type="InterPro" id="IPR005162">
    <property type="entry name" value="Retrotrans_gag_dom"/>
</dbReference>
<sequence length="519" mass="59722">MRSAVQLLTQLVTSQAQRQAPATSDKARTLGVMHTTDMESIELASYRLSDIVVIWYEAWEKSRGPLAPAAGWREFSKAFMQQYMPVELRRARQDRFLMLEQGNMSFWEYIVQFNSLARYSPSVVAEMSDQAYAQNLENRKRIQRATREQDQDQSKRDRSIGDIGESRDPGSTLSYITPFVASKCGKVPKLLRQPFEVSMPVSESVVVRQVYGGCDVIIHDYPTLADLNELEIIEYGVIMGMDWLASCYATVDYWRKVVRFNFLGEPAIEWMSDVTILGIPPEREIEFFIDVPPNAQSISIPPYRMAPAEMKELKDQLKELLDKGFIRPSTSPWGALVLFVCKKDGLLRMCIDYRKLNKLRIKEEDIPKTAFRTRYGHYEFLVISFGLTNAPAAFMDMMNREFRPFMDIFVIVFIDDILVYSRMEAEYAEHLGKDLRILRDHKLYAKFSKCEFWLNSVSFLGHIVSGEGIKVDSQKVEAVKNWTRPTTPTEVRSFLGLPVTTEGLWKISHYSSSIKKVDA</sequence>
<dbReference type="Pfam" id="PF03732">
    <property type="entry name" value="Retrotrans_gag"/>
    <property type="match status" value="1"/>
</dbReference>
<dbReference type="AlphaFoldDB" id="A0A1S4D8L7"/>
<dbReference type="PaxDb" id="4097-A0A1S4D8L7"/>
<dbReference type="OrthoDB" id="437338at2759"/>
<evidence type="ECO:0000259" key="2">
    <source>
        <dbReference type="Pfam" id="PF00078"/>
    </source>
</evidence>
<dbReference type="CDD" id="cd00303">
    <property type="entry name" value="retropepsin_like"/>
    <property type="match status" value="1"/>
</dbReference>
<evidence type="ECO:0000256" key="1">
    <source>
        <dbReference type="SAM" id="MobiDB-lite"/>
    </source>
</evidence>
<dbReference type="Pfam" id="PF00078">
    <property type="entry name" value="RVT_1"/>
    <property type="match status" value="1"/>
</dbReference>
<dbReference type="InterPro" id="IPR043128">
    <property type="entry name" value="Rev_trsase/Diguanyl_cyclase"/>
</dbReference>
<dbReference type="STRING" id="4097.A0A1S4D8L7"/>
<name>A0A1S4D8L7_TOBAC</name>
<feature type="compositionally biased region" description="Basic and acidic residues" evidence="1">
    <location>
        <begin position="144"/>
        <end position="168"/>
    </location>
</feature>
<proteinExistence type="predicted"/>
<dbReference type="Gene3D" id="2.40.70.10">
    <property type="entry name" value="Acid Proteases"/>
    <property type="match status" value="1"/>
</dbReference>
<organism evidence="4">
    <name type="scientific">Nicotiana tabacum</name>
    <name type="common">Common tobacco</name>
    <dbReference type="NCBI Taxonomy" id="4097"/>
    <lineage>
        <taxon>Eukaryota</taxon>
        <taxon>Viridiplantae</taxon>
        <taxon>Streptophyta</taxon>
        <taxon>Embryophyta</taxon>
        <taxon>Tracheophyta</taxon>
        <taxon>Spermatophyta</taxon>
        <taxon>Magnoliopsida</taxon>
        <taxon>eudicotyledons</taxon>
        <taxon>Gunneridae</taxon>
        <taxon>Pentapetalae</taxon>
        <taxon>asterids</taxon>
        <taxon>lamiids</taxon>
        <taxon>Solanales</taxon>
        <taxon>Solanaceae</taxon>
        <taxon>Nicotianoideae</taxon>
        <taxon>Nicotianeae</taxon>
        <taxon>Nicotiana</taxon>
    </lineage>
</organism>
<evidence type="ECO:0008006" key="5">
    <source>
        <dbReference type="Google" id="ProtNLM"/>
    </source>
</evidence>
<evidence type="ECO:0000313" key="4">
    <source>
        <dbReference type="RefSeq" id="XP_016509721.1"/>
    </source>
</evidence>
<dbReference type="RefSeq" id="XP_016509721.1">
    <property type="nucleotide sequence ID" value="XM_016654235.1"/>
</dbReference>
<gene>
    <name evidence="4" type="primary">LOC107827153</name>
</gene>
<feature type="region of interest" description="Disordered" evidence="1">
    <location>
        <begin position="144"/>
        <end position="169"/>
    </location>
</feature>
<dbReference type="InterPro" id="IPR043502">
    <property type="entry name" value="DNA/RNA_pol_sf"/>
</dbReference>
<evidence type="ECO:0000259" key="3">
    <source>
        <dbReference type="Pfam" id="PF03732"/>
    </source>
</evidence>
<dbReference type="Gene3D" id="3.30.70.270">
    <property type="match status" value="1"/>
</dbReference>
<feature type="domain" description="Reverse transcriptase" evidence="2">
    <location>
        <begin position="358"/>
        <end position="463"/>
    </location>
</feature>
<dbReference type="InterPro" id="IPR000477">
    <property type="entry name" value="RT_dom"/>
</dbReference>
<protein>
    <recommendedName>
        <fullName evidence="5">RNA-directed DNA polymerase homolog</fullName>
    </recommendedName>
</protein>
<accession>A0A1S4D8L7</accession>
<feature type="domain" description="Retrotransposon gag" evidence="3">
    <location>
        <begin position="43"/>
        <end position="129"/>
    </location>
</feature>
<dbReference type="PANTHER" id="PTHR24559:SF444">
    <property type="entry name" value="REVERSE TRANSCRIPTASE DOMAIN-CONTAINING PROTEIN"/>
    <property type="match status" value="1"/>
</dbReference>
<dbReference type="Pfam" id="PF08284">
    <property type="entry name" value="RVP_2"/>
    <property type="match status" value="1"/>
</dbReference>
<dbReference type="PANTHER" id="PTHR24559">
    <property type="entry name" value="TRANSPOSON TY3-I GAG-POL POLYPROTEIN"/>
    <property type="match status" value="1"/>
</dbReference>
<dbReference type="CDD" id="cd01647">
    <property type="entry name" value="RT_LTR"/>
    <property type="match status" value="1"/>
</dbReference>
<dbReference type="InterPro" id="IPR021109">
    <property type="entry name" value="Peptidase_aspartic_dom_sf"/>
</dbReference>
<dbReference type="SUPFAM" id="SSF56672">
    <property type="entry name" value="DNA/RNA polymerases"/>
    <property type="match status" value="1"/>
</dbReference>
<reference evidence="4" key="1">
    <citation type="submission" date="2025-08" db="UniProtKB">
        <authorList>
            <consortium name="RefSeq"/>
        </authorList>
    </citation>
    <scope>IDENTIFICATION</scope>
</reference>